<name>A0A212K7N9_9BACT</name>
<keyword evidence="1" id="KW-0812">Transmembrane</keyword>
<keyword evidence="1" id="KW-1133">Transmembrane helix</keyword>
<organism evidence="3">
    <name type="scientific">uncultured Dysgonomonas sp</name>
    <dbReference type="NCBI Taxonomy" id="206096"/>
    <lineage>
        <taxon>Bacteria</taxon>
        <taxon>Pseudomonadati</taxon>
        <taxon>Bacteroidota</taxon>
        <taxon>Bacteroidia</taxon>
        <taxon>Bacteroidales</taxon>
        <taxon>Dysgonomonadaceae</taxon>
        <taxon>Dysgonomonas</taxon>
        <taxon>environmental samples</taxon>
    </lineage>
</organism>
<sequence length="393" mass="44796">MIKKLLKTIYSFYKLRFIHTTIHAIVATALIYLLANFIFYIPLSLDYFAPIQKSNDFQLSDVFSAIRGKSKIINLNEEIVIVSTDDCVDRGEIAEVIAMVNSCNPKVIGLDIIFKEAIEMENDTKLIEAISDCSNIVLACQLKEYDKVNKRYEQKVNNFFSHYLSHLTEASININSSAEYHSIVRDFSTSIVYNEDTISTFSTVIANLYNNDLYNEFRKKEKETNLINFGADEFRRIKGSDVLENKDLLSGKVVIIGDVDSPGDQHNTPVNISMSGCIIHAHILSTILRNKHIDIVDEKVNVYIAVVVCFIFVFISQIVKKQWSNLSELIIRVIQFLLLAAFFVGGYYLFVNSNLYWSFAFLLIMLGLTTLVFDIYFGAVNAIEGRLNEKNKK</sequence>
<feature type="transmembrane region" description="Helical" evidence="1">
    <location>
        <begin position="300"/>
        <end position="319"/>
    </location>
</feature>
<dbReference type="RefSeq" id="WP_296944858.1">
    <property type="nucleotide sequence ID" value="NZ_LT599032.1"/>
</dbReference>
<accession>A0A212K7N9</accession>
<protein>
    <recommendedName>
        <fullName evidence="2">CHASE2 domain-containing protein</fullName>
    </recommendedName>
</protein>
<feature type="transmembrane region" description="Helical" evidence="1">
    <location>
        <begin position="356"/>
        <end position="383"/>
    </location>
</feature>
<keyword evidence="1" id="KW-0472">Membrane</keyword>
<dbReference type="EMBL" id="FLUM01000003">
    <property type="protein sequence ID" value="SBW07676.1"/>
    <property type="molecule type" value="Genomic_DNA"/>
</dbReference>
<evidence type="ECO:0000256" key="1">
    <source>
        <dbReference type="SAM" id="Phobius"/>
    </source>
</evidence>
<reference evidence="3" key="1">
    <citation type="submission" date="2016-04" db="EMBL/GenBank/DDBJ databases">
        <authorList>
            <person name="Evans L.H."/>
            <person name="Alamgir A."/>
            <person name="Owens N."/>
            <person name="Weber N.D."/>
            <person name="Virtaneva K."/>
            <person name="Barbian K."/>
            <person name="Babar A."/>
            <person name="Rosenke K."/>
        </authorList>
    </citation>
    <scope>NUCLEOTIDE SEQUENCE</scope>
    <source>
        <strain evidence="3">86-1</strain>
    </source>
</reference>
<evidence type="ECO:0000313" key="3">
    <source>
        <dbReference type="EMBL" id="SBW07676.1"/>
    </source>
</evidence>
<gene>
    <name evidence="3" type="ORF">KL86DYS1_31730</name>
</gene>
<feature type="transmembrane region" description="Helical" evidence="1">
    <location>
        <begin position="331"/>
        <end position="350"/>
    </location>
</feature>
<feature type="domain" description="CHASE2" evidence="2">
    <location>
        <begin position="51"/>
        <end position="316"/>
    </location>
</feature>
<dbReference type="Pfam" id="PF05226">
    <property type="entry name" value="CHASE2"/>
    <property type="match status" value="1"/>
</dbReference>
<dbReference type="AlphaFoldDB" id="A0A212K7N9"/>
<dbReference type="SMART" id="SM01080">
    <property type="entry name" value="CHASE2"/>
    <property type="match status" value="1"/>
</dbReference>
<proteinExistence type="predicted"/>
<dbReference type="InterPro" id="IPR007890">
    <property type="entry name" value="CHASE2"/>
</dbReference>
<feature type="transmembrane region" description="Helical" evidence="1">
    <location>
        <begin position="21"/>
        <end position="43"/>
    </location>
</feature>
<evidence type="ECO:0000259" key="2">
    <source>
        <dbReference type="SMART" id="SM01080"/>
    </source>
</evidence>